<keyword evidence="3" id="KW-0326">Glycosidase</keyword>
<keyword evidence="6" id="KW-1185">Reference proteome</keyword>
<dbReference type="EMBL" id="JARPTC010000016">
    <property type="protein sequence ID" value="MDO7787772.1"/>
    <property type="molecule type" value="Genomic_DNA"/>
</dbReference>
<dbReference type="Pfam" id="PF00128">
    <property type="entry name" value="Alpha-amylase"/>
    <property type="match status" value="1"/>
</dbReference>
<reference evidence="5" key="2">
    <citation type="submission" date="2023-03" db="EMBL/GenBank/DDBJ databases">
        <authorList>
            <person name="Zhang Z."/>
        </authorList>
    </citation>
    <scope>NUCLEOTIDE SEQUENCE</scope>
    <source>
        <strain evidence="5">DSA</strain>
    </source>
</reference>
<dbReference type="PANTHER" id="PTHR10357:SF210">
    <property type="entry name" value="MALTODEXTRIN GLUCOSIDASE"/>
    <property type="match status" value="1"/>
</dbReference>
<gene>
    <name evidence="5" type="ORF">P6N53_11135</name>
</gene>
<dbReference type="Gene3D" id="3.20.20.80">
    <property type="entry name" value="Glycosidases"/>
    <property type="match status" value="1"/>
</dbReference>
<dbReference type="Proteomes" id="UP001172911">
    <property type="component" value="Unassembled WGS sequence"/>
</dbReference>
<dbReference type="InterPro" id="IPR004185">
    <property type="entry name" value="Glyco_hydro_13_lg-like_dom"/>
</dbReference>
<feature type="domain" description="Glycosyl hydrolase family 13 catalytic" evidence="4">
    <location>
        <begin position="141"/>
        <end position="550"/>
    </location>
</feature>
<dbReference type="SUPFAM" id="SSF51445">
    <property type="entry name" value="(Trans)glycosidases"/>
    <property type="match status" value="1"/>
</dbReference>
<dbReference type="CDD" id="cd02857">
    <property type="entry name" value="E_set_CDase_PDE_N"/>
    <property type="match status" value="1"/>
</dbReference>
<dbReference type="InterPro" id="IPR045857">
    <property type="entry name" value="O16G_dom_2"/>
</dbReference>
<protein>
    <submittedName>
        <fullName evidence="5">Glycoside hydrolase family 13 protein</fullName>
    </submittedName>
</protein>
<dbReference type="GO" id="GO:0004553">
    <property type="term" value="F:hydrolase activity, hydrolyzing O-glycosyl compounds"/>
    <property type="evidence" value="ECO:0007669"/>
    <property type="project" value="InterPro"/>
</dbReference>
<accession>A0AAW7ZDG9</accession>
<organism evidence="5 6">
    <name type="scientific">Desulforamulus aquiferis</name>
    <dbReference type="NCBI Taxonomy" id="1397668"/>
    <lineage>
        <taxon>Bacteria</taxon>
        <taxon>Bacillati</taxon>
        <taxon>Bacillota</taxon>
        <taxon>Clostridia</taxon>
        <taxon>Eubacteriales</taxon>
        <taxon>Peptococcaceae</taxon>
        <taxon>Desulforamulus</taxon>
    </lineage>
</organism>
<dbReference type="Gene3D" id="2.60.40.10">
    <property type="entry name" value="Immunoglobulins"/>
    <property type="match status" value="1"/>
</dbReference>
<dbReference type="CDD" id="cd11338">
    <property type="entry name" value="AmyAc_CMD"/>
    <property type="match status" value="1"/>
</dbReference>
<evidence type="ECO:0000256" key="2">
    <source>
        <dbReference type="ARBA" id="ARBA00022801"/>
    </source>
</evidence>
<dbReference type="Gene3D" id="2.60.40.1180">
    <property type="entry name" value="Golgi alpha-mannosidase II"/>
    <property type="match status" value="1"/>
</dbReference>
<evidence type="ECO:0000259" key="4">
    <source>
        <dbReference type="SMART" id="SM00642"/>
    </source>
</evidence>
<dbReference type="Gene3D" id="3.90.400.10">
    <property type="entry name" value="Oligo-1,6-glucosidase, Domain 2"/>
    <property type="match status" value="1"/>
</dbReference>
<evidence type="ECO:0000256" key="1">
    <source>
        <dbReference type="ARBA" id="ARBA00008061"/>
    </source>
</evidence>
<dbReference type="RefSeq" id="WP_304543093.1">
    <property type="nucleotide sequence ID" value="NZ_JARPTC010000016.1"/>
</dbReference>
<proteinExistence type="inferred from homology"/>
<dbReference type="InterPro" id="IPR017853">
    <property type="entry name" value="GH"/>
</dbReference>
<dbReference type="SMART" id="SM00642">
    <property type="entry name" value="Aamy"/>
    <property type="match status" value="1"/>
</dbReference>
<dbReference type="InterPro" id="IPR014756">
    <property type="entry name" value="Ig_E-set"/>
</dbReference>
<dbReference type="PANTHER" id="PTHR10357">
    <property type="entry name" value="ALPHA-AMYLASE FAMILY MEMBER"/>
    <property type="match status" value="1"/>
</dbReference>
<dbReference type="InterPro" id="IPR013780">
    <property type="entry name" value="Glyco_hydro_b"/>
</dbReference>
<sequence>MKNISILHDSHKLRFRSPFGAVPCGEVVTLSLELSLKESVDRVILRLWKDHREEQVDMVLSEELGEKRIYSGYISTPPKAGLLWYFFIIICGEETYYYGNNYENLGGIGRIYNHEPPSYQITVFKKEATTPNWFKESIMYQIFVDRFCNGYDEGEILNPKKHCVIYPRWDDTPVYGKCPQTGKTVCHDFFGGNLLGVMKKLPYLKELGINVIYLNPIFEASTSHKYDTGDYKKIDPMFGNNELFKELCHRANDMGISIILDGVFSHTGSDSIYFNREGKYPSLGAYQSKESPYYSWYRFEEYPDKYDCWWGIDTLPNVNEMEPSYQDFIISGENSVIKYWIRQGAKGWRLDVVDELPQEFVKKIYRILKELDPDSVLIGEVWEDASNKIAYGHIRDYLLGDELDSVMNYPFRSILLDFLLGKKDGQQTHLALMRLYENYPAQYFYSTMNIIGTHDVERALTLLSGAPPEHTLSKEEQSGYRLAPEQWELGMARMKLLSLFQMTFPGVPCIYYGDEAGMHGYRDPLNRGTYPWGNEEQEILSWYKKMISIRNKYAVLKTGKWLPVLAEGSVYGYIRLIENGLDVFQQKRPNNLAIILLNTNTEQEISLNIDIKKYRQSNMLDLITGQAHSIVDGILDITLKPLEGKIYIDGGK</sequence>
<dbReference type="AlphaFoldDB" id="A0AAW7ZDG9"/>
<evidence type="ECO:0000256" key="3">
    <source>
        <dbReference type="ARBA" id="ARBA00023295"/>
    </source>
</evidence>
<keyword evidence="2 5" id="KW-0378">Hydrolase</keyword>
<dbReference type="GO" id="GO:0005975">
    <property type="term" value="P:carbohydrate metabolic process"/>
    <property type="evidence" value="ECO:0007669"/>
    <property type="project" value="InterPro"/>
</dbReference>
<dbReference type="SUPFAM" id="SSF51011">
    <property type="entry name" value="Glycosyl hydrolase domain"/>
    <property type="match status" value="1"/>
</dbReference>
<comment type="caution">
    <text evidence="5">The sequence shown here is derived from an EMBL/GenBank/DDBJ whole genome shotgun (WGS) entry which is preliminary data.</text>
</comment>
<evidence type="ECO:0000313" key="5">
    <source>
        <dbReference type="EMBL" id="MDO7787772.1"/>
    </source>
</evidence>
<comment type="similarity">
    <text evidence="1">Belongs to the glycosyl hydrolase 13 family.</text>
</comment>
<dbReference type="InterPro" id="IPR006047">
    <property type="entry name" value="GH13_cat_dom"/>
</dbReference>
<evidence type="ECO:0000313" key="6">
    <source>
        <dbReference type="Proteomes" id="UP001172911"/>
    </source>
</evidence>
<dbReference type="SUPFAM" id="SSF81296">
    <property type="entry name" value="E set domains"/>
    <property type="match status" value="1"/>
</dbReference>
<dbReference type="InterPro" id="IPR013783">
    <property type="entry name" value="Ig-like_fold"/>
</dbReference>
<name>A0AAW7ZDG9_9FIRM</name>
<reference evidence="5" key="1">
    <citation type="journal article" date="2023" name="J. Hazard. Mater.">
        <title>Anaerobic biodegradation of pyrene and benzo[a]pyrene by a new sulfate-reducing Desulforamulus aquiferis strain DSA.</title>
        <authorList>
            <person name="Zhang Z."/>
            <person name="Sun J."/>
            <person name="Gong X."/>
            <person name="Wang C."/>
            <person name="Wang H."/>
        </authorList>
    </citation>
    <scope>NUCLEOTIDE SEQUENCE</scope>
    <source>
        <strain evidence="5">DSA</strain>
    </source>
</reference>